<dbReference type="Proteomes" id="UP000265100">
    <property type="component" value="Chromosome 4"/>
</dbReference>
<accession>A0AAX7TAP6</accession>
<proteinExistence type="predicted"/>
<evidence type="ECO:0000313" key="1">
    <source>
        <dbReference type="Ensembl" id="ENSACLP00000053989.1"/>
    </source>
</evidence>
<dbReference type="InterPro" id="IPR036397">
    <property type="entry name" value="RNaseH_sf"/>
</dbReference>
<dbReference type="Gene3D" id="3.30.420.10">
    <property type="entry name" value="Ribonuclease H-like superfamily/Ribonuclease H"/>
    <property type="match status" value="1"/>
</dbReference>
<protein>
    <recommendedName>
        <fullName evidence="3">Transposase Tc1-like domain-containing protein</fullName>
    </recommendedName>
</protein>
<reference evidence="1" key="3">
    <citation type="submission" date="2025-08" db="UniProtKB">
        <authorList>
            <consortium name="Ensembl"/>
        </authorList>
    </citation>
    <scope>IDENTIFICATION</scope>
</reference>
<name>A0AAX7TAP6_ASTCA</name>
<reference evidence="1 2" key="1">
    <citation type="submission" date="2018-05" db="EMBL/GenBank/DDBJ databases">
        <authorList>
            <person name="Datahose"/>
        </authorList>
    </citation>
    <scope>NUCLEOTIDE SEQUENCE</scope>
</reference>
<dbReference type="AlphaFoldDB" id="A0AAX7TAP6"/>
<keyword evidence="2" id="KW-1185">Reference proteome</keyword>
<reference evidence="1" key="4">
    <citation type="submission" date="2025-09" db="UniProtKB">
        <authorList>
            <consortium name="Ensembl"/>
        </authorList>
    </citation>
    <scope>IDENTIFICATION</scope>
</reference>
<dbReference type="GeneTree" id="ENSGT01140000282498"/>
<dbReference type="GO" id="GO:0003676">
    <property type="term" value="F:nucleic acid binding"/>
    <property type="evidence" value="ECO:0007669"/>
    <property type="project" value="InterPro"/>
</dbReference>
<organism evidence="1 2">
    <name type="scientific">Astatotilapia calliptera</name>
    <name type="common">Eastern happy</name>
    <name type="synonym">Chromis callipterus</name>
    <dbReference type="NCBI Taxonomy" id="8154"/>
    <lineage>
        <taxon>Eukaryota</taxon>
        <taxon>Metazoa</taxon>
        <taxon>Chordata</taxon>
        <taxon>Craniata</taxon>
        <taxon>Vertebrata</taxon>
        <taxon>Euteleostomi</taxon>
        <taxon>Actinopterygii</taxon>
        <taxon>Neopterygii</taxon>
        <taxon>Teleostei</taxon>
        <taxon>Neoteleostei</taxon>
        <taxon>Acanthomorphata</taxon>
        <taxon>Ovalentaria</taxon>
        <taxon>Cichlomorphae</taxon>
        <taxon>Cichliformes</taxon>
        <taxon>Cichlidae</taxon>
        <taxon>African cichlids</taxon>
        <taxon>Pseudocrenilabrinae</taxon>
        <taxon>Haplochromini</taxon>
        <taxon>Astatotilapia</taxon>
    </lineage>
</organism>
<reference evidence="2" key="2">
    <citation type="submission" date="2023-03" db="EMBL/GenBank/DDBJ databases">
        <authorList>
            <consortium name="Wellcome Sanger Institute Data Sharing"/>
        </authorList>
    </citation>
    <scope>NUCLEOTIDE SEQUENCE [LARGE SCALE GENOMIC DNA]</scope>
</reference>
<sequence>MLHVRVMQRKPLLRPQHKQSCLRFAEAHLDKPASFWNKLLWTDETTTELFGHNKRRYARRKQNTAVQEQHLLPAVKYGGGSIMLWGCVASAGTHGFHSVSPDSGDQCPGISDKAEAALRLDLSTRQRPETLLKIH</sequence>
<evidence type="ECO:0008006" key="3">
    <source>
        <dbReference type="Google" id="ProtNLM"/>
    </source>
</evidence>
<dbReference type="Ensembl" id="ENSACLT00000062025.1">
    <property type="protein sequence ID" value="ENSACLP00000053989.1"/>
    <property type="gene ID" value="ENSACLG00000029237.1"/>
</dbReference>
<evidence type="ECO:0000313" key="2">
    <source>
        <dbReference type="Proteomes" id="UP000265100"/>
    </source>
</evidence>